<dbReference type="PANTHER" id="PTHR43479">
    <property type="entry name" value="ACREF/ENVCD OPERON REPRESSOR-RELATED"/>
    <property type="match status" value="1"/>
</dbReference>
<organism evidence="4 5">
    <name type="scientific">Parvibium lacunae</name>
    <dbReference type="NCBI Taxonomy" id="1888893"/>
    <lineage>
        <taxon>Bacteria</taxon>
        <taxon>Pseudomonadati</taxon>
        <taxon>Pseudomonadota</taxon>
        <taxon>Betaproteobacteria</taxon>
        <taxon>Burkholderiales</taxon>
        <taxon>Alcaligenaceae</taxon>
        <taxon>Parvibium</taxon>
    </lineage>
</organism>
<evidence type="ECO:0000313" key="5">
    <source>
        <dbReference type="Proteomes" id="UP000252357"/>
    </source>
</evidence>
<feature type="domain" description="HTH tetR-type" evidence="3">
    <location>
        <begin position="3"/>
        <end position="63"/>
    </location>
</feature>
<dbReference type="SUPFAM" id="SSF46689">
    <property type="entry name" value="Homeodomain-like"/>
    <property type="match status" value="1"/>
</dbReference>
<keyword evidence="5" id="KW-1185">Reference proteome</keyword>
<dbReference type="InterPro" id="IPR009057">
    <property type="entry name" value="Homeodomain-like_sf"/>
</dbReference>
<dbReference type="Pfam" id="PF00440">
    <property type="entry name" value="TetR_N"/>
    <property type="match status" value="1"/>
</dbReference>
<dbReference type="EMBL" id="QPGB01000001">
    <property type="protein sequence ID" value="RCS59337.1"/>
    <property type="molecule type" value="Genomic_DNA"/>
</dbReference>
<dbReference type="InterPro" id="IPR025722">
    <property type="entry name" value="TetR"/>
</dbReference>
<dbReference type="Pfam" id="PF13972">
    <property type="entry name" value="TetR"/>
    <property type="match status" value="1"/>
</dbReference>
<dbReference type="OrthoDB" id="9809772at2"/>
<dbReference type="Proteomes" id="UP000252357">
    <property type="component" value="Unassembled WGS sequence"/>
</dbReference>
<accession>A0A368L6T7</accession>
<dbReference type="PANTHER" id="PTHR43479:SF12">
    <property type="entry name" value="TRANSCRIPTIONAL REGULATORY PROTEIN"/>
    <property type="match status" value="1"/>
</dbReference>
<evidence type="ECO:0000259" key="3">
    <source>
        <dbReference type="PROSITE" id="PS50977"/>
    </source>
</evidence>
<keyword evidence="1 2" id="KW-0238">DNA-binding</keyword>
<comment type="caution">
    <text evidence="4">The sequence shown here is derived from an EMBL/GenBank/DDBJ whole genome shotgun (WGS) entry which is preliminary data.</text>
</comment>
<reference evidence="4 5" key="1">
    <citation type="journal article" date="2018" name="Int. J. Syst. Evol. Microbiol.">
        <title>Parvibium lacunae gen. nov., sp. nov., a new member of the family Alcaligenaceae isolated from a freshwater pond.</title>
        <authorList>
            <person name="Chen W.M."/>
            <person name="Xie P.B."/>
            <person name="Hsu M.Y."/>
            <person name="Sheu S.Y."/>
        </authorList>
    </citation>
    <scope>NUCLEOTIDE SEQUENCE [LARGE SCALE GENOMIC DNA]</scope>
    <source>
        <strain evidence="4 5">KMB9</strain>
    </source>
</reference>
<name>A0A368L6T7_9BURK</name>
<evidence type="ECO:0000313" key="4">
    <source>
        <dbReference type="EMBL" id="RCS59337.1"/>
    </source>
</evidence>
<dbReference type="Gene3D" id="1.10.357.10">
    <property type="entry name" value="Tetracycline Repressor, domain 2"/>
    <property type="match status" value="1"/>
</dbReference>
<feature type="DNA-binding region" description="H-T-H motif" evidence="2">
    <location>
        <begin position="26"/>
        <end position="45"/>
    </location>
</feature>
<dbReference type="InterPro" id="IPR050624">
    <property type="entry name" value="HTH-type_Tx_Regulator"/>
</dbReference>
<protein>
    <submittedName>
        <fullName evidence="4">TetR/AcrR family transcriptional regulator</fullName>
    </submittedName>
</protein>
<evidence type="ECO:0000256" key="2">
    <source>
        <dbReference type="PROSITE-ProRule" id="PRU00335"/>
    </source>
</evidence>
<proteinExistence type="predicted"/>
<dbReference type="PRINTS" id="PR00455">
    <property type="entry name" value="HTHTETR"/>
</dbReference>
<dbReference type="RefSeq" id="WP_114401487.1">
    <property type="nucleotide sequence ID" value="NZ_QPGB01000001.1"/>
</dbReference>
<sequence>MSKQTREKILTLSLQLFNEFGEPNVTTSMIAEDLKISPGNLYYHFRNKDDIVNCLFEVFAKSLTQIIAIPEERKADLDDAWQSLAAFFKLSWEYRFIYRDMNDLLYRNRMLEVQIKDILQRKIEIAARLCKGLRKAGQMEISDNDLQIVATNLALIATYWSSFHYALEPRSIQQKQKESMRQGIYQVLSLLQPYLAPAAAQHLALLVHQWQDQFTETGSTGTHSESAVSNREL</sequence>
<evidence type="ECO:0000256" key="1">
    <source>
        <dbReference type="ARBA" id="ARBA00023125"/>
    </source>
</evidence>
<dbReference type="AlphaFoldDB" id="A0A368L6T7"/>
<dbReference type="PROSITE" id="PS50977">
    <property type="entry name" value="HTH_TETR_2"/>
    <property type="match status" value="1"/>
</dbReference>
<dbReference type="GO" id="GO:0003677">
    <property type="term" value="F:DNA binding"/>
    <property type="evidence" value="ECO:0007669"/>
    <property type="project" value="UniProtKB-UniRule"/>
</dbReference>
<dbReference type="InterPro" id="IPR001647">
    <property type="entry name" value="HTH_TetR"/>
</dbReference>
<gene>
    <name evidence="4" type="ORF">DU000_00935</name>
</gene>